<evidence type="ECO:0008006" key="4">
    <source>
        <dbReference type="Google" id="ProtNLM"/>
    </source>
</evidence>
<dbReference type="EMBL" id="FNBO01000019">
    <property type="protein sequence ID" value="SDG19995.1"/>
    <property type="molecule type" value="Genomic_DNA"/>
</dbReference>
<gene>
    <name evidence="2" type="ORF">SAMN04488067_11950</name>
</gene>
<feature type="non-terminal residue" evidence="2">
    <location>
        <position position="243"/>
    </location>
</feature>
<accession>A0A1G7SAB4</accession>
<feature type="region of interest" description="Disordered" evidence="1">
    <location>
        <begin position="53"/>
        <end position="82"/>
    </location>
</feature>
<evidence type="ECO:0000313" key="3">
    <source>
        <dbReference type="Proteomes" id="UP000324020"/>
    </source>
</evidence>
<protein>
    <recommendedName>
        <fullName evidence="4">Transposase</fullName>
    </recommendedName>
</protein>
<dbReference type="PANTHER" id="PTHR39967:SF1">
    <property type="entry name" value="ISH14-TYPE TRANSPOSASE HSIRS44"/>
    <property type="match status" value="1"/>
</dbReference>
<organism evidence="2 3">
    <name type="scientific">Halorubrum xinjiangense</name>
    <dbReference type="NCBI Taxonomy" id="261291"/>
    <lineage>
        <taxon>Archaea</taxon>
        <taxon>Methanobacteriati</taxon>
        <taxon>Methanobacteriota</taxon>
        <taxon>Stenosarchaea group</taxon>
        <taxon>Halobacteria</taxon>
        <taxon>Halobacteriales</taxon>
        <taxon>Haloferacaceae</taxon>
        <taxon>Halorubrum</taxon>
    </lineage>
</organism>
<keyword evidence="3" id="KW-1185">Reference proteome</keyword>
<dbReference type="AlphaFoldDB" id="A0A1G7SAB4"/>
<evidence type="ECO:0000256" key="1">
    <source>
        <dbReference type="SAM" id="MobiDB-lite"/>
    </source>
</evidence>
<dbReference type="Proteomes" id="UP000324020">
    <property type="component" value="Unassembled WGS sequence"/>
</dbReference>
<name>A0A1G7SAB4_9EURY</name>
<feature type="compositionally biased region" description="Basic and acidic residues" evidence="1">
    <location>
        <begin position="62"/>
        <end position="82"/>
    </location>
</feature>
<proteinExistence type="predicted"/>
<dbReference type="PANTHER" id="PTHR39967">
    <property type="match status" value="1"/>
</dbReference>
<evidence type="ECO:0000313" key="2">
    <source>
        <dbReference type="EMBL" id="SDG19995.1"/>
    </source>
</evidence>
<reference evidence="2 3" key="1">
    <citation type="submission" date="2016-10" db="EMBL/GenBank/DDBJ databases">
        <authorList>
            <person name="Varghese N."/>
            <person name="Submissions S."/>
        </authorList>
    </citation>
    <scope>NUCLEOTIDE SEQUENCE [LARGE SCALE GENOMIC DNA]</scope>
    <source>
        <strain evidence="2 3">CGMCC 1.3527</strain>
    </source>
</reference>
<sequence length="243" mass="28027">MVRGAVARRQCGGACLRAAAIGGREEHRARESVAGAKRRRLTRLGRREARLRAGLKGAAARAKHDDARTARRERQRLTEDRSESRESSRLGLWRCSPLIRQRLFINGWLRLWKCSSSIRQQPFINRRTARRGVKLRMRRDEDSVPMPKTARLTESTEWIDLGFVERERTPREIIEKGIRHHLAGLSLSNTVILLEELGVDRSRVAVHNWVQKADLQPADGESPDRVAVDQKAIRINDEQYWLY</sequence>